<protein>
    <submittedName>
        <fullName evidence="2">Uncharacterized protein</fullName>
    </submittedName>
</protein>
<accession>A0A1H2NBD0</accession>
<evidence type="ECO:0000313" key="2">
    <source>
        <dbReference type="EMBL" id="SDV02789.1"/>
    </source>
</evidence>
<feature type="transmembrane region" description="Helical" evidence="1">
    <location>
        <begin position="48"/>
        <end position="72"/>
    </location>
</feature>
<dbReference type="Proteomes" id="UP000198825">
    <property type="component" value="Chromosome I"/>
</dbReference>
<dbReference type="STRING" id="546874.SAMN04488544_3696"/>
<reference evidence="3" key="1">
    <citation type="submission" date="2016-10" db="EMBL/GenBank/DDBJ databases">
        <authorList>
            <person name="Varghese N."/>
            <person name="Submissions S."/>
        </authorList>
    </citation>
    <scope>NUCLEOTIDE SEQUENCE [LARGE SCALE GENOMIC DNA]</scope>
    <source>
        <strain evidence="3">DSM 21743</strain>
    </source>
</reference>
<keyword evidence="1" id="KW-0472">Membrane</keyword>
<name>A0A1H2NBD0_9ACTN</name>
<evidence type="ECO:0000256" key="1">
    <source>
        <dbReference type="SAM" id="Phobius"/>
    </source>
</evidence>
<feature type="transmembrane region" description="Helical" evidence="1">
    <location>
        <begin position="6"/>
        <end position="27"/>
    </location>
</feature>
<dbReference type="OrthoDB" id="4252154at2"/>
<dbReference type="EMBL" id="LT629799">
    <property type="protein sequence ID" value="SDV02789.1"/>
    <property type="molecule type" value="Genomic_DNA"/>
</dbReference>
<keyword evidence="1" id="KW-0812">Transmembrane</keyword>
<dbReference type="RefSeq" id="WP_091077812.1">
    <property type="nucleotide sequence ID" value="NZ_LT629799.1"/>
</dbReference>
<organism evidence="2 3">
    <name type="scientific">Microlunatus sagamiharensis</name>
    <dbReference type="NCBI Taxonomy" id="546874"/>
    <lineage>
        <taxon>Bacteria</taxon>
        <taxon>Bacillati</taxon>
        <taxon>Actinomycetota</taxon>
        <taxon>Actinomycetes</taxon>
        <taxon>Propionibacteriales</taxon>
        <taxon>Propionibacteriaceae</taxon>
        <taxon>Microlunatus</taxon>
    </lineage>
</organism>
<sequence length="76" mass="7835">MKIDWAALGTVAVVSIVMSVLFTVLLASGIRAVSAARLRQQRGGGSGAVLAGGYSLLGLAGLLVLFGIWLIVPQFH</sequence>
<keyword evidence="1" id="KW-1133">Transmembrane helix</keyword>
<evidence type="ECO:0000313" key="3">
    <source>
        <dbReference type="Proteomes" id="UP000198825"/>
    </source>
</evidence>
<keyword evidence="3" id="KW-1185">Reference proteome</keyword>
<dbReference type="AlphaFoldDB" id="A0A1H2NBD0"/>
<gene>
    <name evidence="2" type="ORF">SAMN04488544_3696</name>
</gene>
<proteinExistence type="predicted"/>